<gene>
    <name evidence="2" type="ORF">CHUDEA2_3750</name>
    <name evidence="3" type="ORF">GY17_00003547</name>
</gene>
<reference evidence="3 4" key="3">
    <citation type="submission" date="2017-10" db="EMBL/GenBank/DDBJ databases">
        <title>Consistent, comparative and evidence-based genome annotation and re-annotation for the closely-related species, Cryptosporidium parvum, C. hominis and C. tyzzeri.</title>
        <authorList>
            <person name="Baptista R.P."/>
            <person name="Li Y."/>
            <person name="Sateriale A."/>
            <person name="Striepen B."/>
            <person name="Kissinger J.C."/>
        </authorList>
    </citation>
    <scope>NUCLEOTIDE SEQUENCE [LARGE SCALE GENOMIC DNA]</scope>
    <source>
        <strain evidence="3">30976</strain>
    </source>
</reference>
<evidence type="ECO:0000256" key="1">
    <source>
        <dbReference type="SAM" id="Phobius"/>
    </source>
</evidence>
<dbReference type="VEuPathDB" id="CryptoDB:ChTU502y2012_303g0065"/>
<keyword evidence="4" id="KW-1185">Reference proteome</keyword>
<proteinExistence type="predicted"/>
<dbReference type="AlphaFoldDB" id="A0A0S4TC06"/>
<protein>
    <submittedName>
        <fullName evidence="2">Uncharacterized protein</fullName>
    </submittedName>
</protein>
<feature type="transmembrane region" description="Helical" evidence="1">
    <location>
        <begin position="630"/>
        <end position="649"/>
    </location>
</feature>
<keyword evidence="1" id="KW-1133">Transmembrane helix</keyword>
<dbReference type="Proteomes" id="UP000199752">
    <property type="component" value="Chromosome 2"/>
</dbReference>
<evidence type="ECO:0000313" key="4">
    <source>
        <dbReference type="Proteomes" id="UP001429100"/>
    </source>
</evidence>
<organism evidence="2">
    <name type="scientific">Cryptosporidium hominis</name>
    <dbReference type="NCBI Taxonomy" id="237895"/>
    <lineage>
        <taxon>Eukaryota</taxon>
        <taxon>Sar</taxon>
        <taxon>Alveolata</taxon>
        <taxon>Apicomplexa</taxon>
        <taxon>Conoidasida</taxon>
        <taxon>Coccidia</taxon>
        <taxon>Eucoccidiorida</taxon>
        <taxon>Eimeriorina</taxon>
        <taxon>Cryptosporidiidae</taxon>
        <taxon>Cryptosporidium</taxon>
    </lineage>
</organism>
<sequence>MESSSRDILELEGVLELYNWIQKYDQSKVPTKRSIFLVIKSKLNLKVVNKNSISTPKAIGLSKNGNSKTFFKQGENLSEKRYFPNRSQNYMGGIIGSGIYGSSIGRRSRPSTLCSIYPISAFSRIHETLLDASYKNSRICDYSNTSDGNESSEDYRTYINEEELKADHDSSSRYQEAKCKSLERGSVKSIVEKNIQMSETEFDEENYNSKYRHEIDTKSLNHLIIYLRNIIKGRISSHYVNGGGDLIRGNNFCFLTLWKKIEELTQQKASELNEEMIVWQQLRDVLLLTGMSLKYPTWSGEQLTNIISRIIPKKMLNIIIENGRNSLQTNTDKNKKCNQGLSELYYTFIESSKTIFDLLTVSQLIQESLSKYINTIKNLKVDKQLSFMISKEAVDIGFENHQLSSEEEDFLEVITTYSTCGEYGFDEDDGYASVVESEYNEFSSTNKASDLNGRESKLIDSLGLFVNLSDVKRPLIDDYTSSKVNNGIGFSNRTNIENSNTTIMTSTTTTATTTNTKNESIINGKFIHSDTDINDYDDRKTSFEFNISNSVQQIGENVINLGISRKNLQDLVSETLIRNSSSSSSVYIEKEILIGVCRAIDDCIYHSNSILEHCNKNKVVKGKNSSRQTLMWLFISIIIMLLIIFVGEYNNSVIEFIERSTITTGNQSFGSEKISIRSLNSKDKFEIYDADNSYSENNVNLINASDCILSKDKNQSGVNSDICNVIGDITVIQKCFTNINISHRN</sequence>
<dbReference type="EMBL" id="JTAI01000042">
    <property type="protein sequence ID" value="PPS94451.1"/>
    <property type="molecule type" value="Genomic_DNA"/>
</dbReference>
<evidence type="ECO:0000313" key="2">
    <source>
        <dbReference type="EMBL" id="CUV04750.1"/>
    </source>
</evidence>
<dbReference type="VEuPathDB" id="CryptoDB:CHUDEA2_3750"/>
<dbReference type="VEuPathDB" id="CryptoDB:GY17_00003547"/>
<accession>A0A0S4TC06</accession>
<keyword evidence="1" id="KW-0812">Transmembrane</keyword>
<dbReference type="VEuPathDB" id="CryptoDB:Chro.20400"/>
<keyword evidence="1" id="KW-0472">Membrane</keyword>
<dbReference type="Proteomes" id="UP001429100">
    <property type="component" value="Unassembled WGS sequence"/>
</dbReference>
<reference evidence="3 4" key="1">
    <citation type="submission" date="2014-11" db="EMBL/GenBank/DDBJ databases">
        <title>Comparative genomic analysis of Cryptosporidium hominis reveals occurrence of genetic recombination in virulent subtypes.</title>
        <authorList>
            <person name="Guo Y."/>
            <person name="Tang K."/>
            <person name="Frace M."/>
            <person name="Li N."/>
            <person name="Roellig D.M."/>
            <person name="Sammons S."/>
            <person name="Knipe K."/>
            <person name="Rowe L."/>
            <person name="Feng Y."/>
            <person name="Xiao L."/>
        </authorList>
    </citation>
    <scope>NUCLEOTIDE SEQUENCE [LARGE SCALE GENOMIC DNA]</scope>
    <source>
        <strain evidence="3">30976</strain>
    </source>
</reference>
<reference evidence="2" key="2">
    <citation type="submission" date="2015-08" db="EMBL/GenBank/DDBJ databases">
        <authorList>
            <person name="Babu N.S."/>
            <person name="Beckwith C.J."/>
            <person name="Beseler K.G."/>
            <person name="Brison A."/>
            <person name="Carone J.V."/>
            <person name="Caskin T.P."/>
            <person name="Diamond M."/>
            <person name="Durham M.E."/>
            <person name="Foxe J.M."/>
            <person name="Go M."/>
            <person name="Henderson B.A."/>
            <person name="Jones I.B."/>
            <person name="McGettigan J.A."/>
            <person name="Micheletti S.J."/>
            <person name="Nasrallah M.E."/>
            <person name="Ortiz D."/>
            <person name="Piller C.R."/>
            <person name="Privatt S.R."/>
            <person name="Schneider S.L."/>
            <person name="Sharp S."/>
            <person name="Smith T.C."/>
            <person name="Stanton J.D."/>
            <person name="Ullery H.E."/>
            <person name="Wilson R.J."/>
            <person name="Serrano M.G."/>
            <person name="Buck G."/>
            <person name="Lee V."/>
            <person name="Wang Y."/>
            <person name="Carvalho R."/>
            <person name="Voegtly L."/>
            <person name="Shi R."/>
            <person name="Duckworth R."/>
            <person name="Johnson A."/>
            <person name="Loviza R."/>
            <person name="Walstead R."/>
            <person name="Shah Z."/>
            <person name="Kiflezghi M."/>
            <person name="Wade K."/>
            <person name="Ball S.L."/>
            <person name="Bradley K.W."/>
            <person name="Asai D.J."/>
            <person name="Bowman C.A."/>
            <person name="Russell D.A."/>
            <person name="Pope W.H."/>
            <person name="Jacobs-Sera D."/>
            <person name="Hendrix R.W."/>
            <person name="Hatfull G.F."/>
        </authorList>
    </citation>
    <scope>NUCLEOTIDE SEQUENCE [LARGE SCALE GENOMIC DNA]</scope>
</reference>
<name>A0A0S4TC06_CRYHO</name>
<dbReference type="EMBL" id="LN877948">
    <property type="protein sequence ID" value="CUV04750.1"/>
    <property type="molecule type" value="Genomic_DNA"/>
</dbReference>
<evidence type="ECO:0000313" key="3">
    <source>
        <dbReference type="EMBL" id="PPS94451.1"/>
    </source>
</evidence>